<comment type="subcellular location">
    <subcellularLocation>
        <location evidence="1">Membrane</location>
        <topology evidence="1">Single-pass membrane protein</topology>
    </subcellularLocation>
</comment>
<dbReference type="Gene3D" id="3.30.479.30">
    <property type="entry name" value="Band 7 domain"/>
    <property type="match status" value="1"/>
</dbReference>
<protein>
    <submittedName>
        <fullName evidence="5">Regulator of protease activity HflC (Stomatin/prohibitin superfamily)</fullName>
    </submittedName>
</protein>
<organism evidence="5 6">
    <name type="scientific">Sodalis ligni</name>
    <dbReference type="NCBI Taxonomy" id="2697027"/>
    <lineage>
        <taxon>Bacteria</taxon>
        <taxon>Pseudomonadati</taxon>
        <taxon>Pseudomonadota</taxon>
        <taxon>Gammaproteobacteria</taxon>
        <taxon>Enterobacterales</taxon>
        <taxon>Bruguierivoracaceae</taxon>
        <taxon>Sodalis</taxon>
    </lineage>
</organism>
<name>A0A4R1N816_9GAMM</name>
<evidence type="ECO:0000256" key="1">
    <source>
        <dbReference type="ARBA" id="ARBA00004167"/>
    </source>
</evidence>
<keyword evidence="5" id="KW-0645">Protease</keyword>
<keyword evidence="3" id="KW-0812">Transmembrane</keyword>
<dbReference type="AlphaFoldDB" id="A0A4R1N816"/>
<feature type="transmembrane region" description="Helical" evidence="3">
    <location>
        <begin position="273"/>
        <end position="293"/>
    </location>
</feature>
<dbReference type="GO" id="GO:0008233">
    <property type="term" value="F:peptidase activity"/>
    <property type="evidence" value="ECO:0007669"/>
    <property type="project" value="UniProtKB-KW"/>
</dbReference>
<dbReference type="GO" id="GO:0006508">
    <property type="term" value="P:proteolysis"/>
    <property type="evidence" value="ECO:0007669"/>
    <property type="project" value="UniProtKB-KW"/>
</dbReference>
<evidence type="ECO:0000256" key="3">
    <source>
        <dbReference type="SAM" id="Phobius"/>
    </source>
</evidence>
<dbReference type="SUPFAM" id="SSF117892">
    <property type="entry name" value="Band 7/SPFH domain"/>
    <property type="match status" value="1"/>
</dbReference>
<sequence length="719" mass="75787">MRVDLDDDTADIKALPRFQRAAFQARGLYRFAQALAVLCAILLLAALLIHWIAPGSIWLPLVCNNIAALLVFTAALLSVRQVAAWRAAALAQINASPAAPLPAETTASINATAPLPAETTAPINATAPPPAETSASHSAAGAPPAVTSISTNAAGMLSAESPSPIPIAAPGPHPADTAGSAEAPPPGRIALFLSARLRRIGSDPLWLIGLSLLAMLLIRGGWNVGARIGLVDQTAYVVVGLLILAAFGLLVLERHLAASPPEQWPEAAGLMPVVRMVIAVQLLAVPCLLFANATSSWPGYLASLTGLLPALVALELMARAVLSLFTPRRERQEPRLIGESMLAAQLRWPPRPLQFFQHELQQRFGIDLRQIWAFTFIRRASLPILAFLLLAGWLLTGVTEVPFNGRGIYERFGRPVKVIAPGLNIGLPWPFGRVLSVENGVVHELTTGSADTPAGGVPAPAEGPAPDSANRLWDAYHPSERSQVIASAAGDKQSFQIVNMDVRFIYRIGLSDKAALAATYNTADIPALIQSTANRVLVDDFASRTLDDVLGHQRADLAADIGKVVQGRLDQMNSGVEILAIVIEAIHPPAGAANAYHGVQAAQIAAQALIARERGQAAARLDAARLDASLVADGAAGAAHESLSRAQAADLRFAAERQAWQNAGQAFLTETYFSQLALALGNTPALILDHRIGAGEPPTLDLRSFVAPIDPGAGKAKPQ</sequence>
<keyword evidence="3" id="KW-1133">Transmembrane helix</keyword>
<feature type="transmembrane region" description="Helical" evidence="3">
    <location>
        <begin position="371"/>
        <end position="395"/>
    </location>
</feature>
<comment type="caution">
    <text evidence="5">The sequence shown here is derived from an EMBL/GenBank/DDBJ whole genome shotgun (WGS) entry which is preliminary data.</text>
</comment>
<feature type="transmembrane region" description="Helical" evidence="3">
    <location>
        <begin position="299"/>
        <end position="322"/>
    </location>
</feature>
<keyword evidence="3" id="KW-0472">Membrane</keyword>
<dbReference type="Pfam" id="PF01145">
    <property type="entry name" value="Band_7"/>
    <property type="match status" value="1"/>
</dbReference>
<feature type="transmembrane region" description="Helical" evidence="3">
    <location>
        <begin position="27"/>
        <end position="51"/>
    </location>
</feature>
<gene>
    <name evidence="5" type="ORF">EZJ58_1516</name>
</gene>
<reference evidence="5 6" key="1">
    <citation type="submission" date="2019-02" db="EMBL/GenBank/DDBJ databases">
        <title>Investigation of anaerobic lignin degradation for improved lignocellulosic biofuels.</title>
        <authorList>
            <person name="Deangelis K."/>
        </authorList>
    </citation>
    <scope>NUCLEOTIDE SEQUENCE [LARGE SCALE GENOMIC DNA]</scope>
    <source>
        <strain evidence="5 6">159R</strain>
    </source>
</reference>
<dbReference type="GO" id="GO:0016020">
    <property type="term" value="C:membrane"/>
    <property type="evidence" value="ECO:0007669"/>
    <property type="project" value="UniProtKB-SubCell"/>
</dbReference>
<accession>A0A4R1N816</accession>
<keyword evidence="6" id="KW-1185">Reference proteome</keyword>
<evidence type="ECO:0000313" key="6">
    <source>
        <dbReference type="Proteomes" id="UP000294555"/>
    </source>
</evidence>
<keyword evidence="5" id="KW-0378">Hydrolase</keyword>
<feature type="domain" description="Band 7" evidence="4">
    <location>
        <begin position="396"/>
        <end position="600"/>
    </location>
</feature>
<dbReference type="Proteomes" id="UP000294555">
    <property type="component" value="Unassembled WGS sequence"/>
</dbReference>
<dbReference type="PANTHER" id="PTHR43327">
    <property type="entry name" value="STOMATIN-LIKE PROTEIN 2, MITOCHONDRIAL"/>
    <property type="match status" value="1"/>
</dbReference>
<dbReference type="SMART" id="SM00244">
    <property type="entry name" value="PHB"/>
    <property type="match status" value="1"/>
</dbReference>
<evidence type="ECO:0000256" key="2">
    <source>
        <dbReference type="SAM" id="MobiDB-lite"/>
    </source>
</evidence>
<feature type="transmembrane region" description="Helical" evidence="3">
    <location>
        <begin position="234"/>
        <end position="252"/>
    </location>
</feature>
<feature type="transmembrane region" description="Helical" evidence="3">
    <location>
        <begin position="205"/>
        <end position="222"/>
    </location>
</feature>
<dbReference type="InterPro" id="IPR036013">
    <property type="entry name" value="Band_7/SPFH_dom_sf"/>
</dbReference>
<dbReference type="EMBL" id="SJOI01000001">
    <property type="protein sequence ID" value="TCL03444.1"/>
    <property type="molecule type" value="Genomic_DNA"/>
</dbReference>
<dbReference type="RefSeq" id="WP_243701435.1">
    <property type="nucleotide sequence ID" value="NZ_SJOI01000001.1"/>
</dbReference>
<dbReference type="InterPro" id="IPR001107">
    <property type="entry name" value="Band_7"/>
</dbReference>
<feature type="region of interest" description="Disordered" evidence="2">
    <location>
        <begin position="119"/>
        <end position="144"/>
    </location>
</feature>
<proteinExistence type="predicted"/>
<evidence type="ECO:0000313" key="5">
    <source>
        <dbReference type="EMBL" id="TCL03444.1"/>
    </source>
</evidence>
<dbReference type="PANTHER" id="PTHR43327:SF10">
    <property type="entry name" value="STOMATIN-LIKE PROTEIN 2, MITOCHONDRIAL"/>
    <property type="match status" value="1"/>
</dbReference>
<feature type="transmembrane region" description="Helical" evidence="3">
    <location>
        <begin position="57"/>
        <end position="77"/>
    </location>
</feature>
<evidence type="ECO:0000259" key="4">
    <source>
        <dbReference type="SMART" id="SM00244"/>
    </source>
</evidence>
<dbReference type="InterPro" id="IPR050710">
    <property type="entry name" value="Band7/mec-2_domain"/>
</dbReference>